<evidence type="ECO:0000256" key="1">
    <source>
        <dbReference type="SAM" id="MobiDB-lite"/>
    </source>
</evidence>
<proteinExistence type="predicted"/>
<dbReference type="EMBL" id="BAFB01000063">
    <property type="protein sequence ID" value="GAB33350.1"/>
    <property type="molecule type" value="Genomic_DNA"/>
</dbReference>
<evidence type="ECO:0000313" key="2">
    <source>
        <dbReference type="EMBL" id="GAB33350.1"/>
    </source>
</evidence>
<accession>H5TIP2</accession>
<feature type="region of interest" description="Disordered" evidence="1">
    <location>
        <begin position="1"/>
        <end position="52"/>
    </location>
</feature>
<feature type="compositionally biased region" description="Basic and acidic residues" evidence="1">
    <location>
        <begin position="39"/>
        <end position="49"/>
    </location>
</feature>
<dbReference type="STRING" id="1108044.GOOTI_063_00190"/>
<feature type="compositionally biased region" description="Polar residues" evidence="1">
    <location>
        <begin position="1"/>
        <end position="15"/>
    </location>
</feature>
<sequence>MSTRSFANATGSVTPKATPDRRHTSRVHASTSNPGGSADRCRLATRDDPPPSLLTVRAAMAEETDVSCVCGGIMPCRCDEPARAGAVGRGPEHAARPPGEAVHEGSRQRTTSAPDLTRRRQLSWWAQFSPRGDDGKLNPAVRRVDTGPRAQSSVPGGEKAQGL</sequence>
<protein>
    <submittedName>
        <fullName evidence="2">Uncharacterized protein</fullName>
    </submittedName>
</protein>
<dbReference type="AlphaFoldDB" id="H5TIP2"/>
<feature type="compositionally biased region" description="Basic and acidic residues" evidence="1">
    <location>
        <begin position="131"/>
        <end position="146"/>
    </location>
</feature>
<dbReference type="Proteomes" id="UP000005038">
    <property type="component" value="Unassembled WGS sequence"/>
</dbReference>
<keyword evidence="3" id="KW-1185">Reference proteome</keyword>
<gene>
    <name evidence="2" type="ORF">GOOTI_063_00190</name>
</gene>
<evidence type="ECO:0000313" key="3">
    <source>
        <dbReference type="Proteomes" id="UP000005038"/>
    </source>
</evidence>
<reference evidence="2" key="1">
    <citation type="submission" date="2012-02" db="EMBL/GenBank/DDBJ databases">
        <title>Whole genome shotgun sequence of Gordonia otitidis NBRC 100426.</title>
        <authorList>
            <person name="Yoshida I."/>
            <person name="Hosoyama A."/>
            <person name="Tsuchikane K."/>
            <person name="Katsumata H."/>
            <person name="Yamazaki S."/>
            <person name="Fujita N."/>
        </authorList>
    </citation>
    <scope>NUCLEOTIDE SEQUENCE [LARGE SCALE GENOMIC DNA]</scope>
    <source>
        <strain evidence="2">NBRC 100426</strain>
    </source>
</reference>
<feature type="region of interest" description="Disordered" evidence="1">
    <location>
        <begin position="81"/>
        <end position="163"/>
    </location>
</feature>
<comment type="caution">
    <text evidence="2">The sequence shown here is derived from an EMBL/GenBank/DDBJ whole genome shotgun (WGS) entry which is preliminary data.</text>
</comment>
<name>H5TIP2_GORO1</name>
<feature type="compositionally biased region" description="Basic and acidic residues" evidence="1">
    <location>
        <begin position="90"/>
        <end position="107"/>
    </location>
</feature>
<organism evidence="2 3">
    <name type="scientific">Gordonia otitidis (strain DSM 44809 / CCUG 52243 / JCM 12355 / NBRC 100426 / IFM 10032)</name>
    <dbReference type="NCBI Taxonomy" id="1108044"/>
    <lineage>
        <taxon>Bacteria</taxon>
        <taxon>Bacillati</taxon>
        <taxon>Actinomycetota</taxon>
        <taxon>Actinomycetes</taxon>
        <taxon>Mycobacteriales</taxon>
        <taxon>Gordoniaceae</taxon>
        <taxon>Gordonia</taxon>
    </lineage>
</organism>